<sequence>MSPWGKLTERFQVVTNNFNAYPRVTFKTDHKHANDRFQLLAKSFEALDKKRATKTGTEEVLTPMELLLVDVVEEMNGFNERTAAEREERTAAEEKFFKNGEQTRRLAMAKRGKGTTASNFITSNGSGGGGFMKPSPTRRRGRPEDFDDAEFVAMLERSDKRQQDMAASELALREKQLAHDEAVLAEARLRREEESRARVEQETRSAVDAAAARQTNLALARIMERLSE</sequence>
<organism evidence="2 3">
    <name type="scientific">Porphyra umbilicalis</name>
    <name type="common">Purple laver</name>
    <name type="synonym">Red alga</name>
    <dbReference type="NCBI Taxonomy" id="2786"/>
    <lineage>
        <taxon>Eukaryota</taxon>
        <taxon>Rhodophyta</taxon>
        <taxon>Bangiophyceae</taxon>
        <taxon>Bangiales</taxon>
        <taxon>Bangiaceae</taxon>
        <taxon>Porphyra</taxon>
    </lineage>
</organism>
<evidence type="ECO:0000256" key="1">
    <source>
        <dbReference type="SAM" id="MobiDB-lite"/>
    </source>
</evidence>
<gene>
    <name evidence="2" type="ORF">BU14_0676s0002</name>
</gene>
<dbReference type="EMBL" id="KV919217">
    <property type="protein sequence ID" value="OSX70728.1"/>
    <property type="molecule type" value="Genomic_DNA"/>
</dbReference>
<reference evidence="2 3" key="1">
    <citation type="submission" date="2017-03" db="EMBL/GenBank/DDBJ databases">
        <title>WGS assembly of Porphyra umbilicalis.</title>
        <authorList>
            <person name="Brawley S.H."/>
            <person name="Blouin N.A."/>
            <person name="Ficko-Blean E."/>
            <person name="Wheeler G.L."/>
            <person name="Lohr M."/>
            <person name="Goodson H.V."/>
            <person name="Jenkins J.W."/>
            <person name="Blaby-Haas C.E."/>
            <person name="Helliwell K.E."/>
            <person name="Chan C."/>
            <person name="Marriage T."/>
            <person name="Bhattacharya D."/>
            <person name="Klein A.S."/>
            <person name="Badis Y."/>
            <person name="Brodie J."/>
            <person name="Cao Y."/>
            <person name="Collen J."/>
            <person name="Dittami S.M."/>
            <person name="Gachon C.M."/>
            <person name="Green B.R."/>
            <person name="Karpowicz S."/>
            <person name="Kim J.W."/>
            <person name="Kudahl U."/>
            <person name="Lin S."/>
            <person name="Michel G."/>
            <person name="Mittag M."/>
            <person name="Olson B.J."/>
            <person name="Pangilinan J."/>
            <person name="Peng Y."/>
            <person name="Qiu H."/>
            <person name="Shu S."/>
            <person name="Singer J.T."/>
            <person name="Smith A.G."/>
            <person name="Sprecher B.N."/>
            <person name="Wagner V."/>
            <person name="Wang W."/>
            <person name="Wang Z.-Y."/>
            <person name="Yan J."/>
            <person name="Yarish C."/>
            <person name="Zoeuner-Riek S."/>
            <person name="Zhuang Y."/>
            <person name="Zou Y."/>
            <person name="Lindquist E.A."/>
            <person name="Grimwood J."/>
            <person name="Barry K."/>
            <person name="Rokhsar D.S."/>
            <person name="Schmutz J."/>
            <person name="Stiller J.W."/>
            <person name="Grossman A.R."/>
            <person name="Prochnik S.E."/>
        </authorList>
    </citation>
    <scope>NUCLEOTIDE SEQUENCE [LARGE SCALE GENOMIC DNA]</scope>
    <source>
        <strain evidence="2">4086291</strain>
    </source>
</reference>
<protein>
    <submittedName>
        <fullName evidence="2">Uncharacterized protein</fullName>
    </submittedName>
</protein>
<name>A0A1X6NQ45_PORUM</name>
<dbReference type="Proteomes" id="UP000218209">
    <property type="component" value="Unassembled WGS sequence"/>
</dbReference>
<evidence type="ECO:0000313" key="3">
    <source>
        <dbReference type="Proteomes" id="UP000218209"/>
    </source>
</evidence>
<evidence type="ECO:0000313" key="2">
    <source>
        <dbReference type="EMBL" id="OSX70728.1"/>
    </source>
</evidence>
<proteinExistence type="predicted"/>
<feature type="compositionally biased region" description="Polar residues" evidence="1">
    <location>
        <begin position="115"/>
        <end position="124"/>
    </location>
</feature>
<accession>A0A1X6NQ45</accession>
<dbReference type="AlphaFoldDB" id="A0A1X6NQ45"/>
<feature type="region of interest" description="Disordered" evidence="1">
    <location>
        <begin position="109"/>
        <end position="143"/>
    </location>
</feature>
<keyword evidence="3" id="KW-1185">Reference proteome</keyword>